<evidence type="ECO:0000259" key="2">
    <source>
        <dbReference type="PROSITE" id="PS50222"/>
    </source>
</evidence>
<reference evidence="3 4" key="2">
    <citation type="journal article" date="2021" name="Int. J. Syst. Evol. Microbiol.">
        <title>Roseibium litorale sp. nov., isolated from a tidal flat sediment and proposal for the reclassification of Labrenzia polysiphoniae as Roseibium polysiphoniae comb. nov.</title>
        <authorList>
            <person name="Liu Y."/>
            <person name="Pei T."/>
            <person name="Du J."/>
            <person name="Chao M."/>
            <person name="Deng M.R."/>
            <person name="Zhu H."/>
        </authorList>
    </citation>
    <scope>NUCLEOTIDE SEQUENCE [LARGE SCALE GENOMIC DNA]</scope>
    <source>
        <strain evidence="3 4">4C16A</strain>
    </source>
</reference>
<dbReference type="InterPro" id="IPR002048">
    <property type="entry name" value="EF_hand_dom"/>
</dbReference>
<dbReference type="CDD" id="cd00051">
    <property type="entry name" value="EFh"/>
    <property type="match status" value="1"/>
</dbReference>
<feature type="domain" description="EF-hand" evidence="2">
    <location>
        <begin position="67"/>
        <end position="102"/>
    </location>
</feature>
<keyword evidence="4" id="KW-1185">Reference proteome</keyword>
<dbReference type="Gene3D" id="1.10.238.10">
    <property type="entry name" value="EF-hand"/>
    <property type="match status" value="2"/>
</dbReference>
<sequence length="165" mass="17790">MYSKFSIALVLVTALSVSESAAQSNSQVPGANWGMGSGMMGGGMGPNGRGRFAVIDLNDDGQISDEEAASAALDVFLAMDADDDGELTKEEYMTVRMGYGQGWKPARQAEMQERKSARFGEMDTDKNGSVSRGEFLDAAKAHHASADADGDGNVSPWEHRRRNWY</sequence>
<evidence type="ECO:0000313" key="3">
    <source>
        <dbReference type="EMBL" id="MBD8892673.1"/>
    </source>
</evidence>
<dbReference type="Pfam" id="PF13202">
    <property type="entry name" value="EF-hand_5"/>
    <property type="match status" value="3"/>
</dbReference>
<dbReference type="PROSITE" id="PS00018">
    <property type="entry name" value="EF_HAND_1"/>
    <property type="match status" value="2"/>
</dbReference>
<evidence type="ECO:0000256" key="1">
    <source>
        <dbReference type="SAM" id="SignalP"/>
    </source>
</evidence>
<proteinExistence type="predicted"/>
<dbReference type="PROSITE" id="PS50222">
    <property type="entry name" value="EF_HAND_2"/>
    <property type="match status" value="2"/>
</dbReference>
<evidence type="ECO:0000313" key="4">
    <source>
        <dbReference type="Proteomes" id="UP000632063"/>
    </source>
</evidence>
<feature type="signal peptide" evidence="1">
    <location>
        <begin position="1"/>
        <end position="21"/>
    </location>
</feature>
<dbReference type="EMBL" id="JACYXI010000008">
    <property type="protein sequence ID" value="MBD8892673.1"/>
    <property type="molecule type" value="Genomic_DNA"/>
</dbReference>
<protein>
    <submittedName>
        <fullName evidence="3">EF-hand domain-containing protein</fullName>
    </submittedName>
</protein>
<gene>
    <name evidence="3" type="ORF">IG616_14095</name>
</gene>
<feature type="domain" description="EF-hand" evidence="2">
    <location>
        <begin position="110"/>
        <end position="145"/>
    </location>
</feature>
<comment type="caution">
    <text evidence="3">The sequence shown here is derived from an EMBL/GenBank/DDBJ whole genome shotgun (WGS) entry which is preliminary data.</text>
</comment>
<dbReference type="InterPro" id="IPR011992">
    <property type="entry name" value="EF-hand-dom_pair"/>
</dbReference>
<dbReference type="RefSeq" id="WP_192148796.1">
    <property type="nucleotide sequence ID" value="NZ_JACYXI010000008.1"/>
</dbReference>
<feature type="chain" id="PRO_5045203886" evidence="1">
    <location>
        <begin position="22"/>
        <end position="165"/>
    </location>
</feature>
<dbReference type="Proteomes" id="UP000632063">
    <property type="component" value="Unassembled WGS sequence"/>
</dbReference>
<accession>A0ABR9CP79</accession>
<dbReference type="InterPro" id="IPR018247">
    <property type="entry name" value="EF_Hand_1_Ca_BS"/>
</dbReference>
<reference evidence="4" key="1">
    <citation type="submission" date="2020-09" db="EMBL/GenBank/DDBJ databases">
        <title>The genome sequence of strain Labrenzia suaedae 4C16A.</title>
        <authorList>
            <person name="Liu Y."/>
        </authorList>
    </citation>
    <scope>NUCLEOTIDE SEQUENCE [LARGE SCALE GENOMIC DNA]</scope>
    <source>
        <strain evidence="4">4C16A</strain>
    </source>
</reference>
<dbReference type="SUPFAM" id="SSF47473">
    <property type="entry name" value="EF-hand"/>
    <property type="match status" value="1"/>
</dbReference>
<keyword evidence="1" id="KW-0732">Signal</keyword>
<name>A0ABR9CP79_9HYPH</name>
<organism evidence="3 4">
    <name type="scientific">Roseibium litorale</name>
    <dbReference type="NCBI Taxonomy" id="2803841"/>
    <lineage>
        <taxon>Bacteria</taxon>
        <taxon>Pseudomonadati</taxon>
        <taxon>Pseudomonadota</taxon>
        <taxon>Alphaproteobacteria</taxon>
        <taxon>Hyphomicrobiales</taxon>
        <taxon>Stappiaceae</taxon>
        <taxon>Roseibium</taxon>
    </lineage>
</organism>